<evidence type="ECO:0000256" key="1">
    <source>
        <dbReference type="SAM" id="MobiDB-lite"/>
    </source>
</evidence>
<gene>
    <name evidence="2" type="ORF">CAP_0035</name>
</gene>
<dbReference type="EMBL" id="ASRX01000001">
    <property type="protein sequence ID" value="EYF08951.1"/>
    <property type="molecule type" value="Genomic_DNA"/>
</dbReference>
<dbReference type="AlphaFoldDB" id="A0A017TJX1"/>
<reference evidence="2 3" key="1">
    <citation type="submission" date="2013-05" db="EMBL/GenBank/DDBJ databases">
        <title>Genome assembly of Chondromyces apiculatus DSM 436.</title>
        <authorList>
            <person name="Sharma G."/>
            <person name="Khatri I."/>
            <person name="Kaur C."/>
            <person name="Mayilraj S."/>
            <person name="Subramanian S."/>
        </authorList>
    </citation>
    <scope>NUCLEOTIDE SEQUENCE [LARGE SCALE GENOMIC DNA]</scope>
    <source>
        <strain evidence="2 3">DSM 436</strain>
    </source>
</reference>
<dbReference type="STRING" id="1192034.CAP_0035"/>
<evidence type="ECO:0000313" key="2">
    <source>
        <dbReference type="EMBL" id="EYF08951.1"/>
    </source>
</evidence>
<organism evidence="2 3">
    <name type="scientific">Chondromyces apiculatus DSM 436</name>
    <dbReference type="NCBI Taxonomy" id="1192034"/>
    <lineage>
        <taxon>Bacteria</taxon>
        <taxon>Pseudomonadati</taxon>
        <taxon>Myxococcota</taxon>
        <taxon>Polyangia</taxon>
        <taxon>Polyangiales</taxon>
        <taxon>Polyangiaceae</taxon>
        <taxon>Chondromyces</taxon>
    </lineage>
</organism>
<dbReference type="Proteomes" id="UP000019678">
    <property type="component" value="Unassembled WGS sequence"/>
</dbReference>
<protein>
    <submittedName>
        <fullName evidence="2">Uncharacterized protein</fullName>
    </submittedName>
</protein>
<proteinExistence type="predicted"/>
<sequence length="37" mass="4086">MAPLDQDARSPRARSHTNIAATPRPVIPWQRSNEASS</sequence>
<keyword evidence="3" id="KW-1185">Reference proteome</keyword>
<accession>A0A017TJX1</accession>
<feature type="compositionally biased region" description="Basic and acidic residues" evidence="1">
    <location>
        <begin position="1"/>
        <end position="10"/>
    </location>
</feature>
<evidence type="ECO:0000313" key="3">
    <source>
        <dbReference type="Proteomes" id="UP000019678"/>
    </source>
</evidence>
<name>A0A017TJX1_9BACT</name>
<feature type="region of interest" description="Disordered" evidence="1">
    <location>
        <begin position="1"/>
        <end position="37"/>
    </location>
</feature>
<comment type="caution">
    <text evidence="2">The sequence shown here is derived from an EMBL/GenBank/DDBJ whole genome shotgun (WGS) entry which is preliminary data.</text>
</comment>